<feature type="non-terminal residue" evidence="2">
    <location>
        <position position="1"/>
    </location>
</feature>
<accession>X1NU48</accession>
<evidence type="ECO:0000313" key="2">
    <source>
        <dbReference type="EMBL" id="GAI47128.1"/>
    </source>
</evidence>
<organism evidence="2">
    <name type="scientific">marine sediment metagenome</name>
    <dbReference type="NCBI Taxonomy" id="412755"/>
    <lineage>
        <taxon>unclassified sequences</taxon>
        <taxon>metagenomes</taxon>
        <taxon>ecological metagenomes</taxon>
    </lineage>
</organism>
<dbReference type="AlphaFoldDB" id="X1NU48"/>
<protein>
    <recommendedName>
        <fullName evidence="1">Peptidase MA-like domain-containing protein</fullName>
    </recommendedName>
</protein>
<proteinExistence type="predicted"/>
<name>X1NU48_9ZZZZ</name>
<feature type="domain" description="Peptidase MA-like" evidence="1">
    <location>
        <begin position="5"/>
        <end position="132"/>
    </location>
</feature>
<gene>
    <name evidence="2" type="ORF">S06H3_60684</name>
</gene>
<dbReference type="Pfam" id="PF13485">
    <property type="entry name" value="Peptidase_MA_2"/>
    <property type="match status" value="1"/>
</dbReference>
<dbReference type="EMBL" id="BARV01039631">
    <property type="protein sequence ID" value="GAI47128.1"/>
    <property type="molecule type" value="Genomic_DNA"/>
</dbReference>
<dbReference type="InterPro" id="IPR039568">
    <property type="entry name" value="Peptidase_MA-like_dom"/>
</dbReference>
<evidence type="ECO:0000259" key="1">
    <source>
        <dbReference type="Pfam" id="PF13485"/>
    </source>
</evidence>
<comment type="caution">
    <text evidence="2">The sequence shown here is derived from an EMBL/GenBank/DDBJ whole genome shotgun (WGS) entry which is preliminary data.</text>
</comment>
<sequence length="164" mass="18102">ELMAAAHQALARLAEDTGAHLEKPVVIYIYADAQDLQGAMIYPQEWTGGVAFTRYGIIAIGIAPDNLYWGKRAVAHELTHLVIHQMTLNPYSDLPTWLDEGLAMYAEGALEPVFATYLNRAIAEDTLISVRSYLVLLAHSGLEPSPGSKQPGINKQLRLIYWPS</sequence>
<reference evidence="2" key="1">
    <citation type="journal article" date="2014" name="Front. Microbiol.">
        <title>High frequency of phylogenetically diverse reductive dehalogenase-homologous genes in deep subseafloor sedimentary metagenomes.</title>
        <authorList>
            <person name="Kawai M."/>
            <person name="Futagami T."/>
            <person name="Toyoda A."/>
            <person name="Takaki Y."/>
            <person name="Nishi S."/>
            <person name="Hori S."/>
            <person name="Arai W."/>
            <person name="Tsubouchi T."/>
            <person name="Morono Y."/>
            <person name="Uchiyama I."/>
            <person name="Ito T."/>
            <person name="Fujiyama A."/>
            <person name="Inagaki F."/>
            <person name="Takami H."/>
        </authorList>
    </citation>
    <scope>NUCLEOTIDE SEQUENCE</scope>
    <source>
        <strain evidence="2">Expedition CK06-06</strain>
    </source>
</reference>